<evidence type="ECO:0000259" key="11">
    <source>
        <dbReference type="Pfam" id="PF00365"/>
    </source>
</evidence>
<keyword evidence="8" id="KW-0418">Kinase</keyword>
<dbReference type="GO" id="GO:0005524">
    <property type="term" value="F:ATP binding"/>
    <property type="evidence" value="ECO:0007669"/>
    <property type="project" value="InterPro"/>
</dbReference>
<keyword evidence="9" id="KW-0460">Magnesium</keyword>
<dbReference type="GO" id="GO:0005945">
    <property type="term" value="C:6-phosphofructokinase complex"/>
    <property type="evidence" value="ECO:0007669"/>
    <property type="project" value="TreeGrafter"/>
</dbReference>
<accession>A0A644VGX2</accession>
<dbReference type="InterPro" id="IPR000023">
    <property type="entry name" value="Phosphofructokinase_dom"/>
</dbReference>
<dbReference type="EMBL" id="VSSQ01000309">
    <property type="protein sequence ID" value="MPL90629.1"/>
    <property type="molecule type" value="Genomic_DNA"/>
</dbReference>
<dbReference type="AlphaFoldDB" id="A0A644VGX2"/>
<keyword evidence="6 12" id="KW-0808">Transferase</keyword>
<evidence type="ECO:0000256" key="4">
    <source>
        <dbReference type="ARBA" id="ARBA00012055"/>
    </source>
</evidence>
<dbReference type="UniPathway" id="UPA00109">
    <property type="reaction ID" value="UER00182"/>
</dbReference>
<evidence type="ECO:0000313" key="12">
    <source>
        <dbReference type="EMBL" id="MPL90629.1"/>
    </source>
</evidence>
<dbReference type="PANTHER" id="PTHR13697">
    <property type="entry name" value="PHOSPHOFRUCTOKINASE"/>
    <property type="match status" value="1"/>
</dbReference>
<dbReference type="GO" id="GO:0030388">
    <property type="term" value="P:fructose 1,6-bisphosphate metabolic process"/>
    <property type="evidence" value="ECO:0007669"/>
    <property type="project" value="TreeGrafter"/>
</dbReference>
<dbReference type="PROSITE" id="PS00433">
    <property type="entry name" value="PHOSPHOFRUCTOKINASE"/>
    <property type="match status" value="1"/>
</dbReference>
<dbReference type="EC" id="2.7.1.11" evidence="4"/>
<evidence type="ECO:0000256" key="8">
    <source>
        <dbReference type="ARBA" id="ARBA00022777"/>
    </source>
</evidence>
<dbReference type="InterPro" id="IPR012003">
    <property type="entry name" value="ATP_PFK_prok-type"/>
</dbReference>
<sequence length="364" mass="39380">MKRVMVVTGGGDCPGLNAVIRAIVKRASQEKDWEVIGSIDSFNGVLKEPTEIVVLDNDNVSGILVKGGTILGTTNKGGPFAWPIKNSDGSYDAVDCSDEMIRKLKIMGVDAVINIGGDGSQRISKALYEKGLNIIGVPKTIDNDLSATDFTFGFQTAVQTVTEAIDKLVTTASSHNRVFIMEVMGRDAGWIALYGAVAAGADVCIIPEMPYRIEKIKEKIDSRYKKGRGFCIIVVAEGAYSIDRKKQKESSSEIGSNNAKLGGIGNVLMQELIEAGVEHDIRLTVLGHIQRGGSPIAYDRILASEFGVKAFELVMEERFGEMVAYRHPEIISVSFDKAISKPHLVEPKSRLVQTAKGLGIEFGN</sequence>
<dbReference type="GO" id="GO:0042802">
    <property type="term" value="F:identical protein binding"/>
    <property type="evidence" value="ECO:0007669"/>
    <property type="project" value="TreeGrafter"/>
</dbReference>
<comment type="caution">
    <text evidence="12">The sequence shown here is derived from an EMBL/GenBank/DDBJ whole genome shotgun (WGS) entry which is preliminary data.</text>
</comment>
<keyword evidence="7" id="KW-0479">Metal-binding</keyword>
<dbReference type="InterPro" id="IPR012829">
    <property type="entry name" value="Phosphofructokinase_III"/>
</dbReference>
<reference evidence="12" key="1">
    <citation type="submission" date="2019-08" db="EMBL/GenBank/DDBJ databases">
        <authorList>
            <person name="Kucharzyk K."/>
            <person name="Murdoch R.W."/>
            <person name="Higgins S."/>
            <person name="Loffler F."/>
        </authorList>
    </citation>
    <scope>NUCLEOTIDE SEQUENCE</scope>
</reference>
<dbReference type="InterPro" id="IPR015912">
    <property type="entry name" value="Phosphofructokinase_CS"/>
</dbReference>
<dbReference type="GO" id="GO:0047334">
    <property type="term" value="F:diphosphate-fructose-6-phosphate 1-phosphotransferase activity"/>
    <property type="evidence" value="ECO:0007669"/>
    <property type="project" value="InterPro"/>
</dbReference>
<gene>
    <name evidence="12" type="primary">pfp_11</name>
    <name evidence="12" type="ORF">SDC9_36683</name>
</gene>
<evidence type="ECO:0000256" key="10">
    <source>
        <dbReference type="ARBA" id="ARBA00023152"/>
    </source>
</evidence>
<dbReference type="Gene3D" id="3.40.50.450">
    <property type="match status" value="1"/>
</dbReference>
<protein>
    <recommendedName>
        <fullName evidence="4">6-phosphofructokinase</fullName>
        <ecNumber evidence="4">2.7.1.11</ecNumber>
    </recommendedName>
</protein>
<dbReference type="NCBIfam" id="NF002872">
    <property type="entry name" value="PRK03202.1"/>
    <property type="match status" value="1"/>
</dbReference>
<evidence type="ECO:0000256" key="5">
    <source>
        <dbReference type="ARBA" id="ARBA00022490"/>
    </source>
</evidence>
<dbReference type="InterPro" id="IPR035966">
    <property type="entry name" value="PKF_sf"/>
</dbReference>
<comment type="pathway">
    <text evidence="3">Carbohydrate degradation; glycolysis; D-glyceraldehyde 3-phosphate and glycerone phosphate from D-glucose: step 3/4.</text>
</comment>
<dbReference type="Gene3D" id="3.40.50.460">
    <property type="entry name" value="Phosphofructokinase domain"/>
    <property type="match status" value="1"/>
</dbReference>
<dbReference type="PANTHER" id="PTHR13697:SF52">
    <property type="entry name" value="ATP-DEPENDENT 6-PHOSPHOFRUCTOKINASE 3"/>
    <property type="match status" value="1"/>
</dbReference>
<dbReference type="GO" id="GO:0003872">
    <property type="term" value="F:6-phosphofructokinase activity"/>
    <property type="evidence" value="ECO:0007669"/>
    <property type="project" value="UniProtKB-EC"/>
</dbReference>
<dbReference type="PIRSF" id="PIRSF000532">
    <property type="entry name" value="ATP_PFK_prok"/>
    <property type="match status" value="1"/>
</dbReference>
<dbReference type="Pfam" id="PF00365">
    <property type="entry name" value="PFK"/>
    <property type="match status" value="1"/>
</dbReference>
<dbReference type="GO" id="GO:0006002">
    <property type="term" value="P:fructose 6-phosphate metabolic process"/>
    <property type="evidence" value="ECO:0007669"/>
    <property type="project" value="InterPro"/>
</dbReference>
<keyword evidence="10" id="KW-0324">Glycolysis</keyword>
<dbReference type="GO" id="GO:0048029">
    <property type="term" value="F:monosaccharide binding"/>
    <property type="evidence" value="ECO:0007669"/>
    <property type="project" value="TreeGrafter"/>
</dbReference>
<evidence type="ECO:0000256" key="9">
    <source>
        <dbReference type="ARBA" id="ARBA00022842"/>
    </source>
</evidence>
<dbReference type="GO" id="GO:0016208">
    <property type="term" value="F:AMP binding"/>
    <property type="evidence" value="ECO:0007669"/>
    <property type="project" value="TreeGrafter"/>
</dbReference>
<evidence type="ECO:0000256" key="1">
    <source>
        <dbReference type="ARBA" id="ARBA00001946"/>
    </source>
</evidence>
<comment type="cofactor">
    <cofactor evidence="1">
        <name>Mg(2+)</name>
        <dbReference type="ChEBI" id="CHEBI:18420"/>
    </cofactor>
</comment>
<evidence type="ECO:0000256" key="3">
    <source>
        <dbReference type="ARBA" id="ARBA00004679"/>
    </source>
</evidence>
<feature type="domain" description="Phosphofructokinase" evidence="11">
    <location>
        <begin position="3"/>
        <end position="314"/>
    </location>
</feature>
<keyword evidence="5" id="KW-0963">Cytoplasm</keyword>
<dbReference type="HAMAP" id="MF_01976">
    <property type="entry name" value="Phosphofructokinase_III"/>
    <property type="match status" value="1"/>
</dbReference>
<dbReference type="FunFam" id="3.40.50.460:FF:000002">
    <property type="entry name" value="ATP-dependent 6-phosphofructokinase"/>
    <property type="match status" value="1"/>
</dbReference>
<evidence type="ECO:0000256" key="6">
    <source>
        <dbReference type="ARBA" id="ARBA00022679"/>
    </source>
</evidence>
<name>A0A644VGX2_9ZZZZ</name>
<organism evidence="12">
    <name type="scientific">bioreactor metagenome</name>
    <dbReference type="NCBI Taxonomy" id="1076179"/>
    <lineage>
        <taxon>unclassified sequences</taxon>
        <taxon>metagenomes</taxon>
        <taxon>ecological metagenomes</taxon>
    </lineage>
</organism>
<comment type="subcellular location">
    <subcellularLocation>
        <location evidence="2">Cytoplasm</location>
    </subcellularLocation>
</comment>
<evidence type="ECO:0000256" key="2">
    <source>
        <dbReference type="ARBA" id="ARBA00004496"/>
    </source>
</evidence>
<proteinExistence type="inferred from homology"/>
<dbReference type="SUPFAM" id="SSF53784">
    <property type="entry name" value="Phosphofructokinase"/>
    <property type="match status" value="1"/>
</dbReference>
<evidence type="ECO:0000256" key="7">
    <source>
        <dbReference type="ARBA" id="ARBA00022723"/>
    </source>
</evidence>
<dbReference type="InterPro" id="IPR022953">
    <property type="entry name" value="ATP_PFK"/>
</dbReference>
<dbReference type="GO" id="GO:0061621">
    <property type="term" value="P:canonical glycolysis"/>
    <property type="evidence" value="ECO:0007669"/>
    <property type="project" value="TreeGrafter"/>
</dbReference>
<dbReference type="GO" id="GO:0070095">
    <property type="term" value="F:fructose-6-phosphate binding"/>
    <property type="evidence" value="ECO:0007669"/>
    <property type="project" value="TreeGrafter"/>
</dbReference>
<dbReference type="PRINTS" id="PR00476">
    <property type="entry name" value="PHFRCTKINASE"/>
</dbReference>
<dbReference type="GO" id="GO:0046872">
    <property type="term" value="F:metal ion binding"/>
    <property type="evidence" value="ECO:0007669"/>
    <property type="project" value="UniProtKB-KW"/>
</dbReference>